<comment type="cofactor">
    <cofactor evidence="2">
        <name>[3Fe-4S] cluster</name>
        <dbReference type="ChEBI" id="CHEBI:21137"/>
    </cofactor>
</comment>
<keyword evidence="11" id="KW-0411">Iron-sulfur</keyword>
<dbReference type="PROSITE" id="PS51278">
    <property type="entry name" value="GATASE_TYPE_2"/>
    <property type="match status" value="1"/>
</dbReference>
<dbReference type="GO" id="GO:0015930">
    <property type="term" value="F:glutamate synthase activity"/>
    <property type="evidence" value="ECO:0007669"/>
    <property type="project" value="InterPro"/>
</dbReference>
<dbReference type="InterPro" id="IPR050711">
    <property type="entry name" value="ET-N_metabolism_enzyme"/>
</dbReference>
<organism evidence="16 17">
    <name type="scientific">Tessaracoccus oleiagri</name>
    <dbReference type="NCBI Taxonomy" id="686624"/>
    <lineage>
        <taxon>Bacteria</taxon>
        <taxon>Bacillati</taxon>
        <taxon>Actinomycetota</taxon>
        <taxon>Actinomycetes</taxon>
        <taxon>Propionibacteriales</taxon>
        <taxon>Propionibacteriaceae</taxon>
        <taxon>Tessaracoccus</taxon>
    </lineage>
</organism>
<dbReference type="PANTHER" id="PTHR11938:SF133">
    <property type="entry name" value="GLUTAMATE SYNTHASE (NADH)"/>
    <property type="match status" value="1"/>
</dbReference>
<dbReference type="RefSeq" id="WP_093252711.1">
    <property type="nucleotide sequence ID" value="NZ_FNGP01000004.1"/>
</dbReference>
<evidence type="ECO:0000313" key="17">
    <source>
        <dbReference type="Proteomes" id="UP000199475"/>
    </source>
</evidence>
<gene>
    <name evidence="16" type="ORF">SAMN04488242_2389</name>
</gene>
<keyword evidence="9" id="KW-0560">Oxidoreductase</keyword>
<reference evidence="16 17" key="1">
    <citation type="submission" date="2016-10" db="EMBL/GenBank/DDBJ databases">
        <authorList>
            <person name="de Groot N.N."/>
        </authorList>
    </citation>
    <scope>NUCLEOTIDE SEQUENCE [LARGE SCALE GENOMIC DNA]</scope>
    <source>
        <strain evidence="16 17">CGMCC 1.9159</strain>
    </source>
</reference>
<dbReference type="Pfam" id="PF01493">
    <property type="entry name" value="GXGXG"/>
    <property type="match status" value="1"/>
</dbReference>
<evidence type="ECO:0000256" key="10">
    <source>
        <dbReference type="ARBA" id="ARBA00023004"/>
    </source>
</evidence>
<dbReference type="GO" id="GO:0006537">
    <property type="term" value="P:glutamate biosynthetic process"/>
    <property type="evidence" value="ECO:0007669"/>
    <property type="project" value="UniProtKB-KW"/>
</dbReference>
<dbReference type="CDD" id="cd02808">
    <property type="entry name" value="GltS_FMN"/>
    <property type="match status" value="1"/>
</dbReference>
<sequence length="1518" mass="163425">MLPLTSRFSAVPEAKDLYRPDNEKDACGVACVATMRGHAGHDIVALGLEALINLDHRGAVGAEEDTGDGAGITTQLPDRFLRARFGDVLPAAGSYAAGLAFLPQDADERAATVETIQALADDEGLVVLGWRDVPVVDGLVGPSAAATQPWFAQLAVALRDASDAVGLERRAFALRRRVEHATGAYFPSLSSRTITYKGMLTPHQLRDFFPDLNDEQFESEIALVHSRFSTNTFPAWPLAQPFRVLAHNGEINTVRGNRNRMRGSEASLVTDAFGDDFARLLPVCTPGASDSATLDEVLELLTMAGRSLPHALMMLIPQPWERDEDMDPRLRDFYRYHAMLQEAWDGPAAIITTDGSQVVATLDRNGLRPSRYWVTDDQLVVIGSEAGVLPLDPSTIIAKGRVEPGSLFSVDVRAGRIVPDAEAKARVVSLQPWGDWADRHQLPLRDLPAREPVRHTSASVVRRQQTFGYTEEELRILLAPMAAKGAEPIGAMGSDTPIAALSDRPRLLFDYFKQMFAQVTNPPLDAIREEMVTALGVRMGRAENVLHEGEPRVRQILLDSPIIDNGQMAKVAALGRTETTRDLRSVVLRGLYPVADGAAGLRARLDELCDEAVRAVDDGAAVLILSDRDSNQFLAPIPSLLLVSAVAHHLVREGRRTRAALVAETGDVREVHHAAVLIGYGASAVNPYLAIETVEDLAARSVINGVTAETAVAQLVKGLAKGVLKIMSKMGISTVASYRGAQTFEAVGLSRELVEQYFTGTVTRLGGIGLESIADGVAARHALAYPRDGFRPAHRRLEIGGEYQWRREGPKHSLNPDSVFWLQQSTKRENYEEFRRYSDLVDDQSRGLLTLRGLLDFAPAEPIDIDEVEPVSAIVKRFMTGAMSYGSISLEAHETLAIAMNRIGGMSNSGEGGEEPERLYDPERSSAIKQIASGRFGVTSEYLVHARDLQIKIAQGAKPGEGGQLPPQKVYPWIARTRKSTPGIGLISPPPHHDIYSIEDIKQLIHDLKCANPSARISVKLVAEDGVGTVAAGVVKAKADVVLVSGHDGGTGASPLNSLKHAGTPWELGLAEVQQTLMANGLRDRVTVQVDGQLKTGRDVVVAALLGAEEFGFATAPLVATGCVMMRVCHLDTCPVGVATQNPELRARFTGTPEVVVTFMEFIAQQVREHLASLGLRSIDEAVGRADLLVPVDPSLHPEQAGLDLAPLLAFDERSPAETRRCSTKQEHGLEGTLGDRLARLAAEAIDRGNPVRIDERITNVDRTVGTLLGHRLTLRHGGDGLPDGTIDVHLTGSAGQSLGAFLPRGASITVHGDANDYVAKGLSGGRVVVTPPEGSRFVARDQVIAGNTVAYGATSGTLYLAGRAGERFGVRNSGATLVVEGIGDHGCEYMTGGAVFVLGPTGRNLCAGMSGGSAFVLDLDREKLNASAASDGSLLIRAITEEHRPFVLEVLADYAEATGSAQARELLADPDMLFLRLSEIVPTEFERVMTIRQSALDRDIDPDSNEVWNEILEGSHG</sequence>
<evidence type="ECO:0000256" key="9">
    <source>
        <dbReference type="ARBA" id="ARBA00023002"/>
    </source>
</evidence>
<evidence type="ECO:0000256" key="3">
    <source>
        <dbReference type="ARBA" id="ARBA00009716"/>
    </source>
</evidence>
<keyword evidence="13" id="KW-0003">3Fe-4S</keyword>
<dbReference type="Pfam" id="PF04898">
    <property type="entry name" value="Glu_syn_central"/>
    <property type="match status" value="1"/>
</dbReference>
<dbReference type="GO" id="GO:0046872">
    <property type="term" value="F:metal ion binding"/>
    <property type="evidence" value="ECO:0007669"/>
    <property type="project" value="UniProtKB-KW"/>
</dbReference>
<evidence type="ECO:0000256" key="4">
    <source>
        <dbReference type="ARBA" id="ARBA00022605"/>
    </source>
</evidence>
<evidence type="ECO:0000256" key="11">
    <source>
        <dbReference type="ARBA" id="ARBA00023014"/>
    </source>
</evidence>
<protein>
    <submittedName>
        <fullName evidence="16">Glutamate synthase (NADPH/NADH) large chain</fullName>
    </submittedName>
</protein>
<dbReference type="InterPro" id="IPR002932">
    <property type="entry name" value="Glu_synthdom"/>
</dbReference>
<proteinExistence type="inferred from homology"/>
<keyword evidence="8" id="KW-0315">Glutamine amidotransferase</keyword>
<evidence type="ECO:0000256" key="5">
    <source>
        <dbReference type="ARBA" id="ARBA00022630"/>
    </source>
</evidence>
<dbReference type="FunFam" id="3.20.20.70:FF:000031">
    <property type="entry name" value="Glutamate synthase 1 [NADH]"/>
    <property type="match status" value="1"/>
</dbReference>
<dbReference type="Gene3D" id="2.160.20.60">
    <property type="entry name" value="Glutamate synthase, alpha subunit, C-terminal domain"/>
    <property type="match status" value="1"/>
</dbReference>
<keyword evidence="10" id="KW-0408">Iron</keyword>
<dbReference type="Gene3D" id="3.20.20.70">
    <property type="entry name" value="Aldolase class I"/>
    <property type="match status" value="2"/>
</dbReference>
<feature type="domain" description="Glutamine amidotransferase type-2" evidence="15">
    <location>
        <begin position="27"/>
        <end position="413"/>
    </location>
</feature>
<dbReference type="InterPro" id="IPR002489">
    <property type="entry name" value="Glu_synth_asu_C"/>
</dbReference>
<keyword evidence="17" id="KW-1185">Reference proteome</keyword>
<dbReference type="CDD" id="cd00713">
    <property type="entry name" value="GltS"/>
    <property type="match status" value="1"/>
</dbReference>
<evidence type="ECO:0000256" key="7">
    <source>
        <dbReference type="ARBA" id="ARBA00022723"/>
    </source>
</evidence>
<keyword evidence="5" id="KW-0285">Flavoprotein</keyword>
<keyword evidence="4" id="KW-0028">Amino-acid biosynthesis</keyword>
<dbReference type="SUPFAM" id="SSF69336">
    <property type="entry name" value="Alpha subunit of glutamate synthase, C-terminal domain"/>
    <property type="match status" value="1"/>
</dbReference>
<dbReference type="InterPro" id="IPR017932">
    <property type="entry name" value="GATase_2_dom"/>
</dbReference>
<keyword evidence="6" id="KW-0288">FMN</keyword>
<dbReference type="Proteomes" id="UP000199475">
    <property type="component" value="Unassembled WGS sequence"/>
</dbReference>
<evidence type="ECO:0000256" key="12">
    <source>
        <dbReference type="ARBA" id="ARBA00023164"/>
    </source>
</evidence>
<dbReference type="SUPFAM" id="SSF51395">
    <property type="entry name" value="FMN-linked oxidoreductases"/>
    <property type="match status" value="1"/>
</dbReference>
<dbReference type="GO" id="GO:0019676">
    <property type="term" value="P:ammonia assimilation cycle"/>
    <property type="evidence" value="ECO:0007669"/>
    <property type="project" value="TreeGrafter"/>
</dbReference>
<keyword evidence="7" id="KW-0479">Metal-binding</keyword>
<dbReference type="SUPFAM" id="SSF56235">
    <property type="entry name" value="N-terminal nucleophile aminohydrolases (Ntn hydrolases)"/>
    <property type="match status" value="1"/>
</dbReference>
<keyword evidence="12" id="KW-0314">Glutamate biosynthesis</keyword>
<dbReference type="NCBIfam" id="NF008730">
    <property type="entry name" value="PRK11750.1"/>
    <property type="match status" value="1"/>
</dbReference>
<dbReference type="InterPro" id="IPR029055">
    <property type="entry name" value="Ntn_hydrolases_N"/>
</dbReference>
<comment type="pathway">
    <text evidence="14">Amino-acid biosynthesis.</text>
</comment>
<evidence type="ECO:0000256" key="1">
    <source>
        <dbReference type="ARBA" id="ARBA00001917"/>
    </source>
</evidence>
<dbReference type="GO" id="GO:0051538">
    <property type="term" value="F:3 iron, 4 sulfur cluster binding"/>
    <property type="evidence" value="ECO:0007669"/>
    <property type="project" value="UniProtKB-KW"/>
</dbReference>
<dbReference type="Pfam" id="PF01645">
    <property type="entry name" value="Glu_synthase"/>
    <property type="match status" value="1"/>
</dbReference>
<dbReference type="FunFam" id="3.60.20.10:FF:000001">
    <property type="entry name" value="Glutamate synthase, large subunit"/>
    <property type="match status" value="1"/>
</dbReference>
<dbReference type="InterPro" id="IPR006982">
    <property type="entry name" value="Glu_synth_centr_N"/>
</dbReference>
<evidence type="ECO:0000313" key="16">
    <source>
        <dbReference type="EMBL" id="SDL66625.1"/>
    </source>
</evidence>
<evidence type="ECO:0000256" key="6">
    <source>
        <dbReference type="ARBA" id="ARBA00022643"/>
    </source>
</evidence>
<evidence type="ECO:0000256" key="14">
    <source>
        <dbReference type="ARBA" id="ARBA00029440"/>
    </source>
</evidence>
<dbReference type="EMBL" id="FNGP01000004">
    <property type="protein sequence ID" value="SDL66625.1"/>
    <property type="molecule type" value="Genomic_DNA"/>
</dbReference>
<dbReference type="PANTHER" id="PTHR11938">
    <property type="entry name" value="FAD NADPH DEHYDROGENASE/OXIDOREDUCTASE"/>
    <property type="match status" value="1"/>
</dbReference>
<evidence type="ECO:0000256" key="13">
    <source>
        <dbReference type="ARBA" id="ARBA00023291"/>
    </source>
</evidence>
<dbReference type="STRING" id="686624.SAMN04488242_2389"/>
<dbReference type="OrthoDB" id="9758182at2"/>
<accession>A0A1G9LYY0</accession>
<evidence type="ECO:0000256" key="2">
    <source>
        <dbReference type="ARBA" id="ARBA00001927"/>
    </source>
</evidence>
<evidence type="ECO:0000256" key="8">
    <source>
        <dbReference type="ARBA" id="ARBA00022962"/>
    </source>
</evidence>
<evidence type="ECO:0000259" key="15">
    <source>
        <dbReference type="PROSITE" id="PS51278"/>
    </source>
</evidence>
<comment type="cofactor">
    <cofactor evidence="1">
        <name>FMN</name>
        <dbReference type="ChEBI" id="CHEBI:58210"/>
    </cofactor>
</comment>
<dbReference type="Gene3D" id="3.60.20.10">
    <property type="entry name" value="Glutamine Phosphoribosylpyrophosphate, subunit 1, domain 1"/>
    <property type="match status" value="1"/>
</dbReference>
<dbReference type="InterPro" id="IPR036485">
    <property type="entry name" value="Glu_synth_asu_C_sf"/>
</dbReference>
<name>A0A1G9LYY0_9ACTN</name>
<comment type="similarity">
    <text evidence="3">Belongs to the glutamate synthase family.</text>
</comment>
<dbReference type="InterPro" id="IPR013785">
    <property type="entry name" value="Aldolase_TIM"/>
</dbReference>
<dbReference type="Pfam" id="PF00310">
    <property type="entry name" value="GATase_2"/>
    <property type="match status" value="1"/>
</dbReference>